<evidence type="ECO:0000256" key="12">
    <source>
        <dbReference type="ARBA" id="ARBA00078531"/>
    </source>
</evidence>
<dbReference type="EMBL" id="JAEKJZ010000006">
    <property type="protein sequence ID" value="MBN9673113.1"/>
    <property type="molecule type" value="Genomic_DNA"/>
</dbReference>
<keyword evidence="2" id="KW-0808">Transferase</keyword>
<evidence type="ECO:0000256" key="11">
    <source>
        <dbReference type="ARBA" id="ARBA00075328"/>
    </source>
</evidence>
<comment type="caution">
    <text evidence="14">The sequence shown here is derived from an EMBL/GenBank/DDBJ whole genome shotgun (WGS) entry which is preliminary data.</text>
</comment>
<comment type="similarity">
    <text evidence="1">Belongs to the HesA/MoeB/ThiF family.</text>
</comment>
<keyword evidence="4" id="KW-0067">ATP-binding</keyword>
<dbReference type="RefSeq" id="WP_207142969.1">
    <property type="nucleotide sequence ID" value="NZ_JAEKJZ010000006.1"/>
</dbReference>
<evidence type="ECO:0000313" key="15">
    <source>
        <dbReference type="Proteomes" id="UP000664096"/>
    </source>
</evidence>
<keyword evidence="14" id="KW-0548">Nucleotidyltransferase</keyword>
<dbReference type="Gene3D" id="3.40.50.720">
    <property type="entry name" value="NAD(P)-binding Rossmann-like Domain"/>
    <property type="match status" value="1"/>
</dbReference>
<organism evidence="14 15">
    <name type="scientific">Roseibium aggregatum</name>
    <dbReference type="NCBI Taxonomy" id="187304"/>
    <lineage>
        <taxon>Bacteria</taxon>
        <taxon>Pseudomonadati</taxon>
        <taxon>Pseudomonadota</taxon>
        <taxon>Alphaproteobacteria</taxon>
        <taxon>Hyphomicrobiales</taxon>
        <taxon>Stappiaceae</taxon>
        <taxon>Roseibium</taxon>
    </lineage>
</organism>
<dbReference type="InterPro" id="IPR035985">
    <property type="entry name" value="Ubiquitin-activating_enz"/>
</dbReference>
<dbReference type="NCBIfam" id="NF004281">
    <property type="entry name" value="PRK05690.1"/>
    <property type="match status" value="1"/>
</dbReference>
<evidence type="ECO:0000256" key="5">
    <source>
        <dbReference type="ARBA" id="ARBA00052218"/>
    </source>
</evidence>
<sequence length="267" mass="28615">MLSPAELERYARHIVMREIGGAGQQKLKKARVLVIGAGGLGAPVLQYLAAAGIGTLGIVDDDTVSLSNLQRQVIHDTDQLGEPKVASAAEAIARLNPNVKVEPHPTRLAGHNAMALVSGYDLVVDGSDNFDTRYLVSDACFFAKKPLVTAAVGQFDGSITTLKPFETGPEGEPNPSYRCLFPKKPRDGLLPTCEEAGVLGALTGIVGAMQAMEAIKELTGTGEGLTGRLMMFDARTFRMETIRYRHSPKNPLTGDNPKSWTELLEEA</sequence>
<dbReference type="PANTHER" id="PTHR10953">
    <property type="entry name" value="UBIQUITIN-ACTIVATING ENZYME E1"/>
    <property type="match status" value="1"/>
</dbReference>
<dbReference type="GO" id="GO:0004792">
    <property type="term" value="F:thiosulfate-cyanide sulfurtransferase activity"/>
    <property type="evidence" value="ECO:0007669"/>
    <property type="project" value="TreeGrafter"/>
</dbReference>
<dbReference type="CDD" id="cd00757">
    <property type="entry name" value="ThiF_MoeB_HesA_family"/>
    <property type="match status" value="1"/>
</dbReference>
<evidence type="ECO:0000256" key="7">
    <source>
        <dbReference type="ARBA" id="ARBA00063809"/>
    </source>
</evidence>
<proteinExistence type="inferred from homology"/>
<dbReference type="GO" id="GO:0005524">
    <property type="term" value="F:ATP binding"/>
    <property type="evidence" value="ECO:0007669"/>
    <property type="project" value="UniProtKB-KW"/>
</dbReference>
<gene>
    <name evidence="14" type="ORF">JF539_22340</name>
</gene>
<comment type="function">
    <text evidence="6">Catalyzes the adenylation by ATP of the carboxyl group of the C-terminal glycine of sulfur carrier protein MoaD.</text>
</comment>
<dbReference type="GO" id="GO:0008146">
    <property type="term" value="F:sulfotransferase activity"/>
    <property type="evidence" value="ECO:0007669"/>
    <property type="project" value="TreeGrafter"/>
</dbReference>
<dbReference type="SUPFAM" id="SSF69572">
    <property type="entry name" value="Activating enzymes of the ubiquitin-like proteins"/>
    <property type="match status" value="1"/>
</dbReference>
<evidence type="ECO:0000313" key="14">
    <source>
        <dbReference type="EMBL" id="MBN9673113.1"/>
    </source>
</evidence>
<dbReference type="InterPro" id="IPR045886">
    <property type="entry name" value="ThiF/MoeB/HesA"/>
</dbReference>
<dbReference type="FunFam" id="3.40.50.720:FF:000033">
    <property type="entry name" value="Adenylyltransferase and sulfurtransferase MOCS3"/>
    <property type="match status" value="1"/>
</dbReference>
<reference evidence="14" key="1">
    <citation type="submission" date="2020-12" db="EMBL/GenBank/DDBJ databases">
        <title>Oil enriched cultivation method for isolating marine PHA-producing bacteria.</title>
        <authorList>
            <person name="Zheng W."/>
            <person name="Yu S."/>
            <person name="Huang Y."/>
        </authorList>
    </citation>
    <scope>NUCLEOTIDE SEQUENCE</scope>
    <source>
        <strain evidence="14">SY-2-12</strain>
    </source>
</reference>
<dbReference type="EC" id="2.7.7.80" evidence="8"/>
<feature type="domain" description="THIF-type NAD/FAD binding fold" evidence="13">
    <location>
        <begin position="10"/>
        <end position="246"/>
    </location>
</feature>
<comment type="subunit">
    <text evidence="7">Homodimer. Forms a stable heterotetrameric complex of 2 MoeB and 2 MoaD during adenylation of MoaD.</text>
</comment>
<protein>
    <recommendedName>
        <fullName evidence="9">Molybdopterin-synthase adenylyltransferase</fullName>
        <ecNumber evidence="8">2.7.7.80</ecNumber>
    </recommendedName>
    <alternativeName>
        <fullName evidence="12">MoaD protein adenylase</fullName>
    </alternativeName>
    <alternativeName>
        <fullName evidence="10">Molybdopterin-converting factor subunit 1 adenylase</fullName>
    </alternativeName>
    <alternativeName>
        <fullName evidence="11">Sulfur carrier protein MoaD adenylyltransferase</fullName>
    </alternativeName>
</protein>
<dbReference type="InterPro" id="IPR000594">
    <property type="entry name" value="ThiF_NAD_FAD-bd"/>
</dbReference>
<evidence type="ECO:0000256" key="6">
    <source>
        <dbReference type="ARBA" id="ARBA00055169"/>
    </source>
</evidence>
<dbReference type="GO" id="GO:0008641">
    <property type="term" value="F:ubiquitin-like modifier activating enzyme activity"/>
    <property type="evidence" value="ECO:0007669"/>
    <property type="project" value="InterPro"/>
</dbReference>
<dbReference type="GO" id="GO:0005829">
    <property type="term" value="C:cytosol"/>
    <property type="evidence" value="ECO:0007669"/>
    <property type="project" value="TreeGrafter"/>
</dbReference>
<comment type="catalytic activity">
    <reaction evidence="5">
        <text>[molybdopterin-synthase sulfur-carrier protein]-C-terminal Gly-Gly + ATP + H(+) = [molybdopterin-synthase sulfur-carrier protein]-C-terminal Gly-Gly-AMP + diphosphate</text>
        <dbReference type="Rhea" id="RHEA:43616"/>
        <dbReference type="Rhea" id="RHEA-COMP:12159"/>
        <dbReference type="Rhea" id="RHEA-COMP:12202"/>
        <dbReference type="ChEBI" id="CHEBI:15378"/>
        <dbReference type="ChEBI" id="CHEBI:30616"/>
        <dbReference type="ChEBI" id="CHEBI:33019"/>
        <dbReference type="ChEBI" id="CHEBI:90618"/>
        <dbReference type="ChEBI" id="CHEBI:90778"/>
        <dbReference type="EC" id="2.7.7.80"/>
    </reaction>
</comment>
<dbReference type="GO" id="GO:0061605">
    <property type="term" value="F:molybdopterin-synthase adenylyltransferase activity"/>
    <property type="evidence" value="ECO:0007669"/>
    <property type="project" value="UniProtKB-EC"/>
</dbReference>
<evidence type="ECO:0000259" key="13">
    <source>
        <dbReference type="Pfam" id="PF00899"/>
    </source>
</evidence>
<dbReference type="AlphaFoldDB" id="A0A939EHL2"/>
<keyword evidence="3" id="KW-0547">Nucleotide-binding</keyword>
<evidence type="ECO:0000256" key="9">
    <source>
        <dbReference type="ARBA" id="ARBA00073635"/>
    </source>
</evidence>
<evidence type="ECO:0000256" key="3">
    <source>
        <dbReference type="ARBA" id="ARBA00022741"/>
    </source>
</evidence>
<dbReference type="PANTHER" id="PTHR10953:SF102">
    <property type="entry name" value="ADENYLYLTRANSFERASE AND SULFURTRANSFERASE MOCS3"/>
    <property type="match status" value="1"/>
</dbReference>
<evidence type="ECO:0000256" key="8">
    <source>
        <dbReference type="ARBA" id="ARBA00066884"/>
    </source>
</evidence>
<name>A0A939EHL2_9HYPH</name>
<accession>A0A939EHL2</accession>
<evidence type="ECO:0000256" key="2">
    <source>
        <dbReference type="ARBA" id="ARBA00022679"/>
    </source>
</evidence>
<dbReference type="Pfam" id="PF00899">
    <property type="entry name" value="ThiF"/>
    <property type="match status" value="1"/>
</dbReference>
<evidence type="ECO:0000256" key="4">
    <source>
        <dbReference type="ARBA" id="ARBA00022840"/>
    </source>
</evidence>
<evidence type="ECO:0000256" key="1">
    <source>
        <dbReference type="ARBA" id="ARBA00009919"/>
    </source>
</evidence>
<dbReference type="Proteomes" id="UP000664096">
    <property type="component" value="Unassembled WGS sequence"/>
</dbReference>
<evidence type="ECO:0000256" key="10">
    <source>
        <dbReference type="ARBA" id="ARBA00075110"/>
    </source>
</evidence>